<dbReference type="Proteomes" id="UP001152533">
    <property type="component" value="Unassembled WGS sequence"/>
</dbReference>
<sequence>MSFPLIMPARRLSKAALDDLIRESKASEIKGSEYGELLYTDKKTKVKLQYTYLLETADKCEILKLHSLEVDVGMVEATDNDPDACEYLTDFLKMAKAA</sequence>
<accession>A0A9W4WNN3</accession>
<evidence type="ECO:0000313" key="2">
    <source>
        <dbReference type="Proteomes" id="UP001152533"/>
    </source>
</evidence>
<organism evidence="1 2">
    <name type="scientific">Colletotrichum noveboracense</name>
    <dbReference type="NCBI Taxonomy" id="2664923"/>
    <lineage>
        <taxon>Eukaryota</taxon>
        <taxon>Fungi</taxon>
        <taxon>Dikarya</taxon>
        <taxon>Ascomycota</taxon>
        <taxon>Pezizomycotina</taxon>
        <taxon>Sordariomycetes</taxon>
        <taxon>Hypocreomycetidae</taxon>
        <taxon>Glomerellales</taxon>
        <taxon>Glomerellaceae</taxon>
        <taxon>Colletotrichum</taxon>
        <taxon>Colletotrichum gloeosporioides species complex</taxon>
    </lineage>
</organism>
<comment type="caution">
    <text evidence="1">The sequence shown here is derived from an EMBL/GenBank/DDBJ whole genome shotgun (WGS) entry which is preliminary data.</text>
</comment>
<dbReference type="EMBL" id="CAMGZC010001108">
    <property type="protein sequence ID" value="CAI0651556.1"/>
    <property type="molecule type" value="Genomic_DNA"/>
</dbReference>
<name>A0A9W4WNN3_9PEZI</name>
<gene>
    <name evidence="1" type="ORF">CGXH109_LOCUS107706</name>
</gene>
<evidence type="ECO:0000313" key="1">
    <source>
        <dbReference type="EMBL" id="CAI0651556.1"/>
    </source>
</evidence>
<dbReference type="AlphaFoldDB" id="A0A9W4WNN3"/>
<proteinExistence type="predicted"/>
<keyword evidence="2" id="KW-1185">Reference proteome</keyword>
<reference evidence="1" key="1">
    <citation type="submission" date="2022-08" db="EMBL/GenBank/DDBJ databases">
        <authorList>
            <person name="Giroux E."/>
            <person name="Giroux E."/>
        </authorList>
    </citation>
    <scope>NUCLEOTIDE SEQUENCE</scope>
    <source>
        <strain evidence="1">H1091258</strain>
    </source>
</reference>
<protein>
    <submittedName>
        <fullName evidence="1">Uncharacterized protein</fullName>
    </submittedName>
</protein>